<evidence type="ECO:0000313" key="2">
    <source>
        <dbReference type="EMBL" id="ORY17114.1"/>
    </source>
</evidence>
<comment type="caution">
    <text evidence="2">The sequence shown here is derived from an EMBL/GenBank/DDBJ whole genome shotgun (WGS) entry which is preliminary data.</text>
</comment>
<organism evidence="2 3">
    <name type="scientific">Clohesyomyces aquaticus</name>
    <dbReference type="NCBI Taxonomy" id="1231657"/>
    <lineage>
        <taxon>Eukaryota</taxon>
        <taxon>Fungi</taxon>
        <taxon>Dikarya</taxon>
        <taxon>Ascomycota</taxon>
        <taxon>Pezizomycotina</taxon>
        <taxon>Dothideomycetes</taxon>
        <taxon>Pleosporomycetidae</taxon>
        <taxon>Pleosporales</taxon>
        <taxon>Lindgomycetaceae</taxon>
        <taxon>Clohesyomyces</taxon>
    </lineage>
</organism>
<dbReference type="EMBL" id="MCFA01000014">
    <property type="protein sequence ID" value="ORY17114.1"/>
    <property type="molecule type" value="Genomic_DNA"/>
</dbReference>
<evidence type="ECO:0000256" key="1">
    <source>
        <dbReference type="SAM" id="MobiDB-lite"/>
    </source>
</evidence>
<dbReference type="Proteomes" id="UP000193144">
    <property type="component" value="Unassembled WGS sequence"/>
</dbReference>
<protein>
    <submittedName>
        <fullName evidence="2">Uncharacterized protein</fullName>
    </submittedName>
</protein>
<reference evidence="2 3" key="1">
    <citation type="submission" date="2016-07" db="EMBL/GenBank/DDBJ databases">
        <title>Pervasive Adenine N6-methylation of Active Genes in Fungi.</title>
        <authorList>
            <consortium name="DOE Joint Genome Institute"/>
            <person name="Mondo S.J."/>
            <person name="Dannebaum R.O."/>
            <person name="Kuo R.C."/>
            <person name="Labutti K."/>
            <person name="Haridas S."/>
            <person name="Kuo A."/>
            <person name="Salamov A."/>
            <person name="Ahrendt S.R."/>
            <person name="Lipzen A."/>
            <person name="Sullivan W."/>
            <person name="Andreopoulos W.B."/>
            <person name="Clum A."/>
            <person name="Lindquist E."/>
            <person name="Daum C."/>
            <person name="Ramamoorthy G.K."/>
            <person name="Gryganskyi A."/>
            <person name="Culley D."/>
            <person name="Magnuson J.K."/>
            <person name="James T.Y."/>
            <person name="O'Malley M.A."/>
            <person name="Stajich J.E."/>
            <person name="Spatafora J.W."/>
            <person name="Visel A."/>
            <person name="Grigoriev I.V."/>
        </authorList>
    </citation>
    <scope>NUCLEOTIDE SEQUENCE [LARGE SCALE GENOMIC DNA]</scope>
    <source>
        <strain evidence="2 3">CBS 115471</strain>
    </source>
</reference>
<evidence type="ECO:0000313" key="3">
    <source>
        <dbReference type="Proteomes" id="UP000193144"/>
    </source>
</evidence>
<feature type="region of interest" description="Disordered" evidence="1">
    <location>
        <begin position="1"/>
        <end position="32"/>
    </location>
</feature>
<proteinExistence type="predicted"/>
<gene>
    <name evidence="2" type="ORF">BCR34DRAFT_583879</name>
</gene>
<sequence length="157" mass="17086">MEGDFAGPAASDQASYDGLTENTSDDAGSVGDEPALAGILAQHPLPAFRQPSAPNCRYVQETLQSPVGRAGAAVSGQQPFSCLKPGRYVLSRTSINATACLFHVAATAHKREARWDPCRERHVCWRAEQCLREALHRRRHQHPIALFASLTSAYFLA</sequence>
<name>A0A1Y2A3S3_9PLEO</name>
<dbReference type="AlphaFoldDB" id="A0A1Y2A3S3"/>
<accession>A0A1Y2A3S3</accession>
<keyword evidence="3" id="KW-1185">Reference proteome</keyword>